<organism evidence="2 3">
    <name type="scientific">Angomonas deanei</name>
    <dbReference type="NCBI Taxonomy" id="59799"/>
    <lineage>
        <taxon>Eukaryota</taxon>
        <taxon>Discoba</taxon>
        <taxon>Euglenozoa</taxon>
        <taxon>Kinetoplastea</taxon>
        <taxon>Metakinetoplastina</taxon>
        <taxon>Trypanosomatida</taxon>
        <taxon>Trypanosomatidae</taxon>
        <taxon>Strigomonadinae</taxon>
        <taxon>Angomonas</taxon>
    </lineage>
</organism>
<feature type="transmembrane region" description="Helical" evidence="1">
    <location>
        <begin position="162"/>
        <end position="180"/>
    </location>
</feature>
<feature type="transmembrane region" description="Helical" evidence="1">
    <location>
        <begin position="52"/>
        <end position="74"/>
    </location>
</feature>
<dbReference type="AlphaFoldDB" id="S9VYI3"/>
<evidence type="ECO:0000313" key="3">
    <source>
        <dbReference type="Proteomes" id="UP000515908"/>
    </source>
</evidence>
<evidence type="ECO:0000313" key="2">
    <source>
        <dbReference type="EMBL" id="CAD2219346.1"/>
    </source>
</evidence>
<keyword evidence="1" id="KW-0472">Membrane</keyword>
<keyword evidence="1" id="KW-0812">Transmembrane</keyword>
<accession>S9VYI3</accession>
<keyword evidence="3" id="KW-1185">Reference proteome</keyword>
<keyword evidence="1" id="KW-1133">Transmembrane helix</keyword>
<dbReference type="EMBL" id="LR877157">
    <property type="protein sequence ID" value="CAD2219346.1"/>
    <property type="molecule type" value="Genomic_DNA"/>
</dbReference>
<name>S9VYI3_9TRYP</name>
<dbReference type="VEuPathDB" id="TriTrypDB:ADEAN_000685100"/>
<reference evidence="2 3" key="1">
    <citation type="submission" date="2020-08" db="EMBL/GenBank/DDBJ databases">
        <authorList>
            <person name="Newling K."/>
            <person name="Davey J."/>
            <person name="Forrester S."/>
        </authorList>
    </citation>
    <scope>NUCLEOTIDE SEQUENCE [LARGE SCALE GENOMIC DNA]</scope>
    <source>
        <strain evidence="3">Crithidia deanei Carvalho (ATCC PRA-265)</strain>
    </source>
</reference>
<dbReference type="OrthoDB" id="271029at2759"/>
<feature type="transmembrane region" description="Helical" evidence="1">
    <location>
        <begin position="118"/>
        <end position="142"/>
    </location>
</feature>
<protein>
    <submittedName>
        <fullName evidence="2">Uncharacterized protein</fullName>
    </submittedName>
</protein>
<dbReference type="Proteomes" id="UP000515908">
    <property type="component" value="Chromosome 13"/>
</dbReference>
<proteinExistence type="predicted"/>
<sequence length="203" mass="22328">MTINLKPETESLIEVVLRPHFGITFAAATCISLFSLYYIEKQQLAQTETADFVYPNLMANVVTLSVFLGAMMYAKSPEITRSVARGVIPPLKLSRLKALPFPISTICGSEGDRTLKDFLLYVAAFPGVTVGVVMYIMCIVVTGDLSFHWSVPTQTYLAMTSLWRLVVAASIFTMNYIAALNPSQTIFIPTPDSDAVQETAKTK</sequence>
<gene>
    <name evidence="2" type="ORF">ADEAN_000685100</name>
</gene>
<feature type="transmembrane region" description="Helical" evidence="1">
    <location>
        <begin position="21"/>
        <end position="40"/>
    </location>
</feature>
<evidence type="ECO:0000256" key="1">
    <source>
        <dbReference type="SAM" id="Phobius"/>
    </source>
</evidence>